<reference evidence="2" key="1">
    <citation type="submission" date="2020-03" db="EMBL/GenBank/DDBJ databases">
        <authorList>
            <person name="Weist P."/>
        </authorList>
    </citation>
    <scope>NUCLEOTIDE SEQUENCE</scope>
</reference>
<evidence type="ECO:0000256" key="1">
    <source>
        <dbReference type="SAM" id="MobiDB-lite"/>
    </source>
</evidence>
<comment type="caution">
    <text evidence="2">The sequence shown here is derived from an EMBL/GenBank/DDBJ whole genome shotgun (WGS) entry which is preliminary data.</text>
</comment>
<evidence type="ECO:0000313" key="3">
    <source>
        <dbReference type="Proteomes" id="UP001153269"/>
    </source>
</evidence>
<protein>
    <submittedName>
        <fullName evidence="2">Uncharacterized protein</fullName>
    </submittedName>
</protein>
<dbReference type="AlphaFoldDB" id="A0A9N7TZ81"/>
<dbReference type="Proteomes" id="UP001153269">
    <property type="component" value="Unassembled WGS sequence"/>
</dbReference>
<proteinExistence type="predicted"/>
<evidence type="ECO:0000313" key="2">
    <source>
        <dbReference type="EMBL" id="CAB1421121.1"/>
    </source>
</evidence>
<sequence length="187" mass="20734">MTEVLEQLDDRNPSCYLHLKGAVGAAPASPRVLAHMMGTKICQMLHTLATQTHKLPKLTIRARNMEKQEVAPLIVHVLPYEDGTGERLLHNSGLPSLSSRPSKHPHLEHNAERNQCSGLKRRKSAIWRVRCRSSDSHGSISWKCAREYSGRGPRLSTAGVALKAPACYLTRLTGTSTPETETKSRRP</sequence>
<gene>
    <name evidence="2" type="ORF">PLEPLA_LOCUS9002</name>
</gene>
<name>A0A9N7TZ81_PLEPL</name>
<accession>A0A9N7TZ81</accession>
<organism evidence="2 3">
    <name type="scientific">Pleuronectes platessa</name>
    <name type="common">European plaice</name>
    <dbReference type="NCBI Taxonomy" id="8262"/>
    <lineage>
        <taxon>Eukaryota</taxon>
        <taxon>Metazoa</taxon>
        <taxon>Chordata</taxon>
        <taxon>Craniata</taxon>
        <taxon>Vertebrata</taxon>
        <taxon>Euteleostomi</taxon>
        <taxon>Actinopterygii</taxon>
        <taxon>Neopterygii</taxon>
        <taxon>Teleostei</taxon>
        <taxon>Neoteleostei</taxon>
        <taxon>Acanthomorphata</taxon>
        <taxon>Carangaria</taxon>
        <taxon>Pleuronectiformes</taxon>
        <taxon>Pleuronectoidei</taxon>
        <taxon>Pleuronectidae</taxon>
        <taxon>Pleuronectes</taxon>
    </lineage>
</organism>
<feature type="region of interest" description="Disordered" evidence="1">
    <location>
        <begin position="89"/>
        <end position="112"/>
    </location>
</feature>
<dbReference type="EMBL" id="CADEAL010000504">
    <property type="protein sequence ID" value="CAB1421121.1"/>
    <property type="molecule type" value="Genomic_DNA"/>
</dbReference>
<keyword evidence="3" id="KW-1185">Reference proteome</keyword>